<accession>A0A8I0ZWM1</accession>
<dbReference type="RefSeq" id="WP_197940567.1">
    <property type="nucleotide sequence ID" value="NZ_JAECSB010000022.1"/>
</dbReference>
<feature type="domain" description="Cas12f1-like TNB" evidence="3">
    <location>
        <begin position="2"/>
        <end position="51"/>
    </location>
</feature>
<evidence type="ECO:0000256" key="1">
    <source>
        <dbReference type="ARBA" id="ARBA00023125"/>
    </source>
</evidence>
<protein>
    <submittedName>
        <fullName evidence="4">Transposase</fullName>
    </submittedName>
</protein>
<gene>
    <name evidence="4" type="ORF">I3517_04520</name>
</gene>
<evidence type="ECO:0000256" key="2">
    <source>
        <dbReference type="SAM" id="MobiDB-lite"/>
    </source>
</evidence>
<evidence type="ECO:0000313" key="4">
    <source>
        <dbReference type="EMBL" id="MBH5141875.1"/>
    </source>
</evidence>
<organism evidence="4 5">
    <name type="scientific">Rhodococcus erythropolis</name>
    <name type="common">Arthrobacter picolinophilus</name>
    <dbReference type="NCBI Taxonomy" id="1833"/>
    <lineage>
        <taxon>Bacteria</taxon>
        <taxon>Bacillati</taxon>
        <taxon>Actinomycetota</taxon>
        <taxon>Actinomycetes</taxon>
        <taxon>Mycobacteriales</taxon>
        <taxon>Nocardiaceae</taxon>
        <taxon>Rhodococcus</taxon>
        <taxon>Rhodococcus erythropolis group</taxon>
    </lineage>
</organism>
<name>A0A8I0ZWM1_RHOER</name>
<dbReference type="GO" id="GO:0003677">
    <property type="term" value="F:DNA binding"/>
    <property type="evidence" value="ECO:0007669"/>
    <property type="project" value="UniProtKB-KW"/>
</dbReference>
<dbReference type="Pfam" id="PF07282">
    <property type="entry name" value="Cas12f1-like_TNB"/>
    <property type="match status" value="1"/>
</dbReference>
<dbReference type="EMBL" id="JAECSB010000022">
    <property type="protein sequence ID" value="MBH5141875.1"/>
    <property type="molecule type" value="Genomic_DNA"/>
</dbReference>
<comment type="caution">
    <text evidence="4">The sequence shown here is derived from an EMBL/GenBank/DDBJ whole genome shotgun (WGS) entry which is preliminary data.</text>
</comment>
<dbReference type="Proteomes" id="UP000627573">
    <property type="component" value="Unassembled WGS sequence"/>
</dbReference>
<evidence type="ECO:0000313" key="5">
    <source>
        <dbReference type="Proteomes" id="UP000627573"/>
    </source>
</evidence>
<dbReference type="AlphaFoldDB" id="A0A8I0ZWM1"/>
<feature type="region of interest" description="Disordered" evidence="2">
    <location>
        <begin position="59"/>
        <end position="84"/>
    </location>
</feature>
<reference evidence="4 5" key="1">
    <citation type="submission" date="2020-12" db="EMBL/GenBank/DDBJ databases">
        <title>Draft genome sequence of furan degrading bacterial strain FUR100.</title>
        <authorList>
            <person name="Woiski C."/>
        </authorList>
    </citation>
    <scope>NUCLEOTIDE SEQUENCE [LARGE SCALE GENOMIC DNA]</scope>
    <source>
        <strain evidence="4 5">FUR100</strain>
    </source>
</reference>
<evidence type="ECO:0000259" key="3">
    <source>
        <dbReference type="Pfam" id="PF07282"/>
    </source>
</evidence>
<dbReference type="InterPro" id="IPR010095">
    <property type="entry name" value="Cas12f1-like_TNB"/>
</dbReference>
<keyword evidence="1" id="KW-0238">DNA-binding</keyword>
<proteinExistence type="predicted"/>
<sequence length="84" mass="9151">MPVIAVRAAYTSQQCSNCGHTCPQNRDIQAVFRCQGCGFEHHADTNAAINIRDRAFTIDSPTRGHSGDRVHQSRLRAAPTTSVA</sequence>
<keyword evidence="5" id="KW-1185">Reference proteome</keyword>